<comment type="similarity">
    <text evidence="2">Belongs to the PEP-utilizing enzyme family.</text>
</comment>
<comment type="subunit">
    <text evidence="3">Homodimer.</text>
</comment>
<dbReference type="InterPro" id="IPR002192">
    <property type="entry name" value="PPDK_AMP/ATP-bd"/>
</dbReference>
<reference evidence="14 15" key="1">
    <citation type="journal article" date="2024" name="Nat. Commun.">
        <title>Phylogenomics reveals the evolutionary origins of lichenization in chlorophyte algae.</title>
        <authorList>
            <person name="Puginier C."/>
            <person name="Libourel C."/>
            <person name="Otte J."/>
            <person name="Skaloud P."/>
            <person name="Haon M."/>
            <person name="Grisel S."/>
            <person name="Petersen M."/>
            <person name="Berrin J.G."/>
            <person name="Delaux P.M."/>
            <person name="Dal Grande F."/>
            <person name="Keller J."/>
        </authorList>
    </citation>
    <scope>NUCLEOTIDE SEQUENCE [LARGE SCALE GENOMIC DNA]</scope>
    <source>
        <strain evidence="14 15">SAG 216-7</strain>
    </source>
</reference>
<evidence type="ECO:0000259" key="13">
    <source>
        <dbReference type="Pfam" id="PF23166"/>
    </source>
</evidence>
<dbReference type="InterPro" id="IPR056301">
    <property type="entry name" value="GWD-like_N_Ig"/>
</dbReference>
<dbReference type="Gene3D" id="3.30.1490.20">
    <property type="entry name" value="ATP-grasp fold, A domain"/>
    <property type="match status" value="2"/>
</dbReference>
<evidence type="ECO:0000259" key="12">
    <source>
        <dbReference type="Pfam" id="PF22973"/>
    </source>
</evidence>
<keyword evidence="8" id="KW-0067">ATP-binding</keyword>
<evidence type="ECO:0000256" key="7">
    <source>
        <dbReference type="ARBA" id="ARBA00022777"/>
    </source>
</evidence>
<evidence type="ECO:0000256" key="8">
    <source>
        <dbReference type="ARBA" id="ARBA00022840"/>
    </source>
</evidence>
<dbReference type="Pfam" id="PF22973">
    <property type="entry name" value="GWD1_pHisD"/>
    <property type="match status" value="1"/>
</dbReference>
<evidence type="ECO:0000256" key="6">
    <source>
        <dbReference type="ARBA" id="ARBA00022741"/>
    </source>
</evidence>
<dbReference type="Proteomes" id="UP001491310">
    <property type="component" value="Unassembled WGS sequence"/>
</dbReference>
<dbReference type="Gene3D" id="3.30.470.20">
    <property type="entry name" value="ATP-grasp fold, B domain"/>
    <property type="match status" value="1"/>
</dbReference>
<comment type="caution">
    <text evidence="14">The sequence shown here is derived from an EMBL/GenBank/DDBJ whole genome shotgun (WGS) entry which is preliminary data.</text>
</comment>
<evidence type="ECO:0008006" key="16">
    <source>
        <dbReference type="Google" id="ProtNLM"/>
    </source>
</evidence>
<evidence type="ECO:0000256" key="4">
    <source>
        <dbReference type="ARBA" id="ARBA00022679"/>
    </source>
</evidence>
<dbReference type="EMBL" id="JALJOT010000001">
    <property type="protein sequence ID" value="KAK9918816.1"/>
    <property type="molecule type" value="Genomic_DNA"/>
</dbReference>
<dbReference type="PANTHER" id="PTHR46999">
    <property type="entry name" value="ALPHA-GLUCAN WATER DIKINASE 1, CHLOROPLASTIC-RELATED"/>
    <property type="match status" value="1"/>
</dbReference>
<comment type="cofactor">
    <cofactor evidence="1">
        <name>Mg(2+)</name>
        <dbReference type="ChEBI" id="CHEBI:18420"/>
    </cofactor>
</comment>
<evidence type="ECO:0000256" key="1">
    <source>
        <dbReference type="ARBA" id="ARBA00001946"/>
    </source>
</evidence>
<evidence type="ECO:0000256" key="3">
    <source>
        <dbReference type="ARBA" id="ARBA00011738"/>
    </source>
</evidence>
<keyword evidence="6" id="KW-0547">Nucleotide-binding</keyword>
<sequence length="1096" mass="118025">MFTNVNLRQCCHHHPHQSTACHIDRGLHTSHANSHKRRGSLCSSSKPRLCGSTLKGGFGQQCLGRGRLVCTAAAQLLDKAPAAARSKQILSSQRYDAGVEIEVSKTGSSYDVLVKADPVRPMMLHWAVNEWQLPPSASWPAGTNQIDDKAVQTPFSDGGSVHITFPADKCPSRVVFVLKETQPEKWMNSGAGDFVAQLKPPDLSDVVDKVLDAEANYSHWSLFNRFCMANDLLDAADAAGAPGMALIYVWLRLSTMKQLDWHRGSSYQSKDIAHAQKTIAQRMADKARAGSDPLARQFARMALAGLPRGGGDGDAIRMGILNVMRDNGIREGHRPGIEDHFLEQWHQKLHTNTTPADIAICESYIDFLHSGDGGQFWHSLWERGGLTREALATMDHPITATPMHLPHLIGPMQHYLWILKTTHSGADLDTSLEMAKGGLDGGLQWTLYDILNNRNEWWVPGKIVEAREQLQWVWKAPSSRDVLLLDIALDNYLRTLLERQDKGALGGDDLCELIALSLRNAVIAIDSEDLRQCRDLWDKVREGERWTKGWAMRAHAAAQRLELSLGAYADSLYSLTQPLAERFGQACGIEGAYIANFGEEVVRGQPIFVLSQLLKFLEPMLRTTAEMAPWQVVSQAEASGRVLVLPDLVEVQGKRFEEPTIIIASHVGGMEDIPENVTAVLTASTTDVLSHVAIRARSQKVLLATCFDDAALEELRTMADQTVSLTTDPSGSIAASPLDSAAGAVSVSGANGAAALPPLTVPKPKATTKWALQEADFGPGLVGGKSANLAKLRGKVADGISVPASVALPFGAFERTLKDPANAAYADAIEGLIKDLAKTGDGVPAALAQLRQLVATGLTAPAALVKEAAAAAEAAGLVEAGQWTADSTAWGDAWSAICQVWASKWSERAWLSRRARGVKDGDLYMAVLLQQVVPAEYAFVLHTANPVTGALGEVFGEVVVGMGEALVGNHPGRALSFKAGAGQQPQVLSLPSKRLGFFAPAGGALIARSDSNGEDLEAFAGAGLYDSIPLPPLSESTVDYGSSGLFWEGEYLQGMLQELTEVGRSIEEAFGGAPQDIEGVWVDGKITIVQSRAQVL</sequence>
<keyword evidence="9" id="KW-0460">Magnesium</keyword>
<feature type="domain" description="Alpha-glucan water dikinase phosphohistidine-like" evidence="12">
    <location>
        <begin position="629"/>
        <end position="733"/>
    </location>
</feature>
<evidence type="ECO:0000313" key="14">
    <source>
        <dbReference type="EMBL" id="KAK9918816.1"/>
    </source>
</evidence>
<dbReference type="InterPro" id="IPR013815">
    <property type="entry name" value="ATP_grasp_subdomain_1"/>
</dbReference>
<proteinExistence type="inferred from homology"/>
<keyword evidence="10" id="KW-0119">Carbohydrate metabolism</keyword>
<dbReference type="Pfam" id="PF23166">
    <property type="entry name" value="Ig_N_CWD1"/>
    <property type="match status" value="1"/>
</dbReference>
<feature type="domain" description="Alpha-glucan water dikinase-like N-terminal Ig-like" evidence="13">
    <location>
        <begin position="98"/>
        <end position="197"/>
    </location>
</feature>
<dbReference type="Pfam" id="PF01326">
    <property type="entry name" value="PPDK_N"/>
    <property type="match status" value="1"/>
</dbReference>
<organism evidence="14 15">
    <name type="scientific">Coccomyxa subellipsoidea</name>
    <dbReference type="NCBI Taxonomy" id="248742"/>
    <lineage>
        <taxon>Eukaryota</taxon>
        <taxon>Viridiplantae</taxon>
        <taxon>Chlorophyta</taxon>
        <taxon>core chlorophytes</taxon>
        <taxon>Trebouxiophyceae</taxon>
        <taxon>Trebouxiophyceae incertae sedis</taxon>
        <taxon>Coccomyxaceae</taxon>
        <taxon>Coccomyxa</taxon>
    </lineage>
</organism>
<evidence type="ECO:0000313" key="15">
    <source>
        <dbReference type="Proteomes" id="UP001491310"/>
    </source>
</evidence>
<evidence type="ECO:0000256" key="9">
    <source>
        <dbReference type="ARBA" id="ARBA00022842"/>
    </source>
</evidence>
<keyword evidence="4" id="KW-0808">Transferase</keyword>
<evidence type="ECO:0000256" key="5">
    <source>
        <dbReference type="ARBA" id="ARBA00022723"/>
    </source>
</evidence>
<dbReference type="InterPro" id="IPR054481">
    <property type="entry name" value="GWD1_pHisD"/>
</dbReference>
<evidence type="ECO:0000259" key="11">
    <source>
        <dbReference type="Pfam" id="PF01326"/>
    </source>
</evidence>
<evidence type="ECO:0000256" key="10">
    <source>
        <dbReference type="ARBA" id="ARBA00023277"/>
    </source>
</evidence>
<keyword evidence="5" id="KW-0479">Metal-binding</keyword>
<accession>A0ABR2Z502</accession>
<dbReference type="PANTHER" id="PTHR46999:SF2">
    <property type="entry name" value="CARBOHYDRATE-BINDING MODULE FAMILY 45 PROTEIN"/>
    <property type="match status" value="1"/>
</dbReference>
<dbReference type="SUPFAM" id="SSF56059">
    <property type="entry name" value="Glutathione synthetase ATP-binding domain-like"/>
    <property type="match status" value="1"/>
</dbReference>
<name>A0ABR2Z502_9CHLO</name>
<feature type="domain" description="Pyruvate phosphate dikinase AMP/ATP-binding" evidence="11">
    <location>
        <begin position="894"/>
        <end position="1093"/>
    </location>
</feature>
<protein>
    <recommendedName>
        <fullName evidence="16">Pyruvate phosphate dikinase AMP/ATP-binding domain-containing protein</fullName>
    </recommendedName>
</protein>
<evidence type="ECO:0000256" key="2">
    <source>
        <dbReference type="ARBA" id="ARBA00007837"/>
    </source>
</evidence>
<keyword evidence="15" id="KW-1185">Reference proteome</keyword>
<keyword evidence="7" id="KW-0418">Kinase</keyword>
<gene>
    <name evidence="14" type="ORF">WJX75_007183</name>
</gene>